<dbReference type="Proteomes" id="UP000012062">
    <property type="component" value="Unassembled WGS sequence"/>
</dbReference>
<dbReference type="OrthoDB" id="8100605at2"/>
<dbReference type="RefSeq" id="WP_008876757.1">
    <property type="nucleotide sequence ID" value="NZ_CAUM01000134.1"/>
</dbReference>
<protein>
    <recommendedName>
        <fullName evidence="4">Lauroyl/myristoyl acyltransferase</fullName>
    </recommendedName>
</protein>
<evidence type="ECO:0008006" key="4">
    <source>
        <dbReference type="Google" id="ProtNLM"/>
    </source>
</evidence>
<keyword evidence="1" id="KW-0472">Membrane</keyword>
<sequence>MRLPWFAKSGKADRKRPSAASYRTEVIADVVVPDRAEPVRFFSRKLVSPAKLRRFSNKDFRESLLFGFYLGVAAILPVAWWAPICGSVSGLRLKRHMRKDFSRYAAATQAVLGKGIDAKKLFRALLAANHRRRLLLAAHVVRARWSPTIRLEGLEGLQAALERGRGAIIWCDQFTAQTIIGKRALHEAGVETHQVSVDFHGISDTTFGLRFLNPPLIAVENRFLKSRVVFERSDAYQVTIRMQKILKDNGVVLMTNNIHAGSTFAEAGIGESGWTHLASAPANFAARGGTALFAMSTFETAPFREYRAVISPELRPAPAQPAPAMPATKDMAPKNMELQAHYILLKRDRLLEALKDHPEQMMVWASHQRFTERSGGVVAIDNDAGS</sequence>
<gene>
    <name evidence="2" type="ORF">MESS2_650105</name>
</gene>
<proteinExistence type="predicted"/>
<reference evidence="2 3" key="1">
    <citation type="submission" date="2013-02" db="EMBL/GenBank/DDBJ databases">
        <authorList>
            <person name="Genoscope - CEA"/>
        </authorList>
    </citation>
    <scope>NUCLEOTIDE SEQUENCE [LARGE SCALE GENOMIC DNA]</scope>
    <source>
        <strain evidence="2 3">STM 2683</strain>
    </source>
</reference>
<keyword evidence="1" id="KW-0812">Transmembrane</keyword>
<evidence type="ECO:0000313" key="3">
    <source>
        <dbReference type="Proteomes" id="UP000012062"/>
    </source>
</evidence>
<evidence type="ECO:0000256" key="1">
    <source>
        <dbReference type="SAM" id="Phobius"/>
    </source>
</evidence>
<dbReference type="STRING" id="1297569.MESS2_650105"/>
<dbReference type="AlphaFoldDB" id="M5EV66"/>
<keyword evidence="3" id="KW-1185">Reference proteome</keyword>
<name>M5EV66_9HYPH</name>
<dbReference type="EMBL" id="CAUM01000134">
    <property type="protein sequence ID" value="CCV07880.1"/>
    <property type="molecule type" value="Genomic_DNA"/>
</dbReference>
<organism evidence="2 3">
    <name type="scientific">Mesorhizobium metallidurans STM 2683</name>
    <dbReference type="NCBI Taxonomy" id="1297569"/>
    <lineage>
        <taxon>Bacteria</taxon>
        <taxon>Pseudomonadati</taxon>
        <taxon>Pseudomonadota</taxon>
        <taxon>Alphaproteobacteria</taxon>
        <taxon>Hyphomicrobiales</taxon>
        <taxon>Phyllobacteriaceae</taxon>
        <taxon>Mesorhizobium</taxon>
    </lineage>
</organism>
<comment type="caution">
    <text evidence="2">The sequence shown here is derived from an EMBL/GenBank/DDBJ whole genome shotgun (WGS) entry which is preliminary data.</text>
</comment>
<keyword evidence="1" id="KW-1133">Transmembrane helix</keyword>
<accession>M5EV66</accession>
<feature type="transmembrane region" description="Helical" evidence="1">
    <location>
        <begin position="63"/>
        <end position="82"/>
    </location>
</feature>
<evidence type="ECO:0000313" key="2">
    <source>
        <dbReference type="EMBL" id="CCV07880.1"/>
    </source>
</evidence>